<reference evidence="2 3" key="1">
    <citation type="submission" date="2018-10" db="EMBL/GenBank/DDBJ databases">
        <title>Cultivation of a novel Methanohalophilus strain from Kebrit Deep of the Red Sea and a genomic comparison of members of the genus Methanohalophilus.</title>
        <authorList>
            <person name="Guan Y."/>
            <person name="Ngugi D.K."/>
            <person name="Stingl U."/>
        </authorList>
    </citation>
    <scope>NUCLEOTIDE SEQUENCE [LARGE SCALE GENOMIC DNA]</scope>
    <source>
        <strain evidence="2 3">DSM 3094</strain>
    </source>
</reference>
<dbReference type="AlphaFoldDB" id="A0A3M9LAC8"/>
<keyword evidence="1" id="KW-1133">Transmembrane helix</keyword>
<keyword evidence="1" id="KW-0472">Membrane</keyword>
<evidence type="ECO:0000313" key="2">
    <source>
        <dbReference type="EMBL" id="RNI09965.1"/>
    </source>
</evidence>
<protein>
    <recommendedName>
        <fullName evidence="4">Nickel transport protein</fullName>
    </recommendedName>
</protein>
<organism evidence="2 3">
    <name type="scientific">Methanohalophilus halophilus</name>
    <dbReference type="NCBI Taxonomy" id="2177"/>
    <lineage>
        <taxon>Archaea</taxon>
        <taxon>Methanobacteriati</taxon>
        <taxon>Methanobacteriota</taxon>
        <taxon>Stenosarchaea group</taxon>
        <taxon>Methanomicrobia</taxon>
        <taxon>Methanosarcinales</taxon>
        <taxon>Methanosarcinaceae</taxon>
        <taxon>Methanohalophilus</taxon>
    </lineage>
</organism>
<dbReference type="Proteomes" id="UP000267921">
    <property type="component" value="Unassembled WGS sequence"/>
</dbReference>
<name>A0A3M9LAC8_9EURY</name>
<dbReference type="OrthoDB" id="121884at2157"/>
<keyword evidence="1" id="KW-0812">Transmembrane</keyword>
<proteinExistence type="predicted"/>
<evidence type="ECO:0000313" key="3">
    <source>
        <dbReference type="Proteomes" id="UP000267921"/>
    </source>
</evidence>
<feature type="transmembrane region" description="Helical" evidence="1">
    <location>
        <begin position="134"/>
        <end position="155"/>
    </location>
</feature>
<evidence type="ECO:0000256" key="1">
    <source>
        <dbReference type="SAM" id="Phobius"/>
    </source>
</evidence>
<comment type="caution">
    <text evidence="2">The sequence shown here is derived from an EMBL/GenBank/DDBJ whole genome shotgun (WGS) entry which is preliminary data.</text>
</comment>
<sequence length="167" mass="18324">MRSVMKMNSRFKQIMFFVLVLSLILMPVASAHSVFMDVIEKSESNIKVKAYYGGGDPMKDAEINVYIIGENGESLYIEQATSDANGFYSFIPEEGEDMYKVVASDFGHRAEKEIDISSKSSTHSSSGTSSNLPLSASIVAGFGYLAGIAGVGMMISARRMKKKYEEQ</sequence>
<gene>
    <name evidence="2" type="ORF">EFE40_04855</name>
</gene>
<evidence type="ECO:0008006" key="4">
    <source>
        <dbReference type="Google" id="ProtNLM"/>
    </source>
</evidence>
<accession>A0A3M9LAC8</accession>
<dbReference type="EMBL" id="RJJG01000003">
    <property type="protein sequence ID" value="RNI09965.1"/>
    <property type="molecule type" value="Genomic_DNA"/>
</dbReference>